<evidence type="ECO:0000259" key="5">
    <source>
        <dbReference type="Pfam" id="PF22666"/>
    </source>
</evidence>
<dbReference type="PANTHER" id="PTHR42732:SF1">
    <property type="entry name" value="BETA-MANNOSIDASE"/>
    <property type="match status" value="1"/>
</dbReference>
<accession>A0ABQ0BIP5</accession>
<dbReference type="InterPro" id="IPR054593">
    <property type="entry name" value="Beta-mannosidase-like_N2"/>
</dbReference>
<dbReference type="InterPro" id="IPR006103">
    <property type="entry name" value="Glyco_hydro_2_cat"/>
</dbReference>
<feature type="domain" description="Glycoside hydrolase family 2 catalytic" evidence="4">
    <location>
        <begin position="322"/>
        <end position="469"/>
    </location>
</feature>
<evidence type="ECO:0000313" key="7">
    <source>
        <dbReference type="Proteomes" id="UP001600943"/>
    </source>
</evidence>
<evidence type="ECO:0000313" key="6">
    <source>
        <dbReference type="EMBL" id="GAA6411318.1"/>
    </source>
</evidence>
<evidence type="ECO:0000256" key="2">
    <source>
        <dbReference type="ARBA" id="ARBA00022801"/>
    </source>
</evidence>
<feature type="domain" description="Beta-mannosidase-like galactose-binding" evidence="5">
    <location>
        <begin position="64"/>
        <end position="155"/>
    </location>
</feature>
<dbReference type="Pfam" id="PF02836">
    <property type="entry name" value="Glyco_hydro_2_C"/>
    <property type="match status" value="1"/>
</dbReference>
<dbReference type="SUPFAM" id="SSF49303">
    <property type="entry name" value="beta-Galactosidase/glucuronidase domain"/>
    <property type="match status" value="1"/>
</dbReference>
<dbReference type="Gene3D" id="3.20.20.80">
    <property type="entry name" value="Glycosidases"/>
    <property type="match status" value="1"/>
</dbReference>
<dbReference type="Pfam" id="PF00703">
    <property type="entry name" value="Glyco_hydro_2"/>
    <property type="match status" value="1"/>
</dbReference>
<comment type="caution">
    <text evidence="6">The sequence shown here is derived from an EMBL/GenBank/DDBJ whole genome shotgun (WGS) entry which is preliminary data.</text>
</comment>
<feature type="domain" description="Glycoside hydrolase family 2 immunoglobulin-like beta-sandwich" evidence="3">
    <location>
        <begin position="204"/>
        <end position="310"/>
    </location>
</feature>
<keyword evidence="2" id="KW-0378">Hydrolase</keyword>
<dbReference type="InterPro" id="IPR008979">
    <property type="entry name" value="Galactose-bd-like_sf"/>
</dbReference>
<dbReference type="InterPro" id="IPR036156">
    <property type="entry name" value="Beta-gal/glucu_dom_sf"/>
</dbReference>
<evidence type="ECO:0000259" key="3">
    <source>
        <dbReference type="Pfam" id="PF00703"/>
    </source>
</evidence>
<name>A0ABQ0BIP5_9FIRM</name>
<organism evidence="6 7">
    <name type="scientific">Blautia hominis</name>
    <dbReference type="NCBI Taxonomy" id="2025493"/>
    <lineage>
        <taxon>Bacteria</taxon>
        <taxon>Bacillati</taxon>
        <taxon>Bacillota</taxon>
        <taxon>Clostridia</taxon>
        <taxon>Lachnospirales</taxon>
        <taxon>Lachnospiraceae</taxon>
        <taxon>Blautia</taxon>
    </lineage>
</organism>
<dbReference type="Pfam" id="PF22666">
    <property type="entry name" value="Glyco_hydro_2_N2"/>
    <property type="match status" value="1"/>
</dbReference>
<dbReference type="InterPro" id="IPR051913">
    <property type="entry name" value="GH2_Domain-Containing"/>
</dbReference>
<dbReference type="EMBL" id="BAABYW010000002">
    <property type="protein sequence ID" value="GAA6411318.1"/>
    <property type="molecule type" value="Genomic_DNA"/>
</dbReference>
<dbReference type="SUPFAM" id="SSF49785">
    <property type="entry name" value="Galactose-binding domain-like"/>
    <property type="match status" value="1"/>
</dbReference>
<evidence type="ECO:0000259" key="4">
    <source>
        <dbReference type="Pfam" id="PF02836"/>
    </source>
</evidence>
<reference evidence="6 7" key="1">
    <citation type="submission" date="2024-04" db="EMBL/GenBank/DDBJ databases">
        <title>Defined microbial consortia suppress multidrug-resistant proinflammatory Enterobacteriaceae via ecological control.</title>
        <authorList>
            <person name="Furuichi M."/>
            <person name="Kawaguchi T."/>
            <person name="Pust M."/>
            <person name="Yasuma K."/>
            <person name="Plichta D."/>
            <person name="Hasegawa N."/>
            <person name="Ohya T."/>
            <person name="Bhattarai S."/>
            <person name="Sasajima S."/>
            <person name="Aoto Y."/>
            <person name="Tuganbaev T."/>
            <person name="Yaginuma M."/>
            <person name="Ueda M."/>
            <person name="Okahashi N."/>
            <person name="Amafuji K."/>
            <person name="Kiridooshi Y."/>
            <person name="Sugita K."/>
            <person name="Strazar M."/>
            <person name="Skelly A."/>
            <person name="Suda W."/>
            <person name="Hattori M."/>
            <person name="Nakamoto N."/>
            <person name="Caballero S."/>
            <person name="Norman J."/>
            <person name="Olle B."/>
            <person name="Tanoue T."/>
            <person name="Arita M."/>
            <person name="Bucci V."/>
            <person name="Atarashi K."/>
            <person name="Xavier R."/>
            <person name="Honda K."/>
        </authorList>
    </citation>
    <scope>NUCLEOTIDE SEQUENCE [LARGE SCALE GENOMIC DNA]</scope>
    <source>
        <strain evidence="7">k04-0078-D8-1</strain>
    </source>
</reference>
<dbReference type="InterPro" id="IPR006102">
    <property type="entry name" value="Ig-like_GH2"/>
</dbReference>
<sequence length="722" mass="83520">METVKNLEDGWYILQDVHDTGEELGLYTDRGDFTEMGPQISEWERLSELKHLQLLFSDQPYFGRELRYFNQAPWWYRHEFDLPEGKQQRVRLQFTNVDYYCKVWVNGLPAGEHEGYSAPFSFDITDLVRPGAKNLLIVKVSSPWDEEVEKGKEDSRTILVKRRMVKGTYEHSDTFIQRDVNPVGIYGRVELIITQQESMEARPEISYELSEGMDSAVVKAKVVLGGLVPGAKYRMVLKIKDETTGIHKAETALDFTAEGGQEERVCSVKMEDFLLWNTWDHGQPRMYTAEVLLERDGGRVCGKETVFAFRKTEIMRTEEMTRFRLNGRDFFVRGTSYFPDCYISAMTEERYYRDLLNIKAAGFNLVRVHVHVEQDIFYDLCDKMGMAVIQDSEYNWTHPSTDAWAEKFIGIYKENVRMLMRHPSIICWIGMNEPGCVDPDGDTRRRFMEENPGPRLYRELQEMDADRPIIKGSFCNEDIFSGDSHNYLGSLSGGQYREIYGTTEKLNTEYGFDAPACAESLKKVPVVYGRLAGIEKEIPAIQDYQYKLLKYYTEHYRIQKYAPCSGYVQFMFIDLCPQSFYGLYDWWGIPKKGLQAMLESNSPVGIFAKYRDSLDGIYAVNDTDKKYEDCEVSWVITESKGGDMVEQGTKKIHMEPDSVKEAVHFKDGYGEGQRWDLYVSITGKDGSCIAQNAYRDIFALSSRVKGHPERMSHETGMRIYWA</sequence>
<dbReference type="PANTHER" id="PTHR42732">
    <property type="entry name" value="BETA-GALACTOSIDASE"/>
    <property type="match status" value="1"/>
</dbReference>
<comment type="similarity">
    <text evidence="1">Belongs to the glycosyl hydrolase 2 family.</text>
</comment>
<dbReference type="InterPro" id="IPR017853">
    <property type="entry name" value="GH"/>
</dbReference>
<dbReference type="Gene3D" id="2.60.120.260">
    <property type="entry name" value="Galactose-binding domain-like"/>
    <property type="match status" value="1"/>
</dbReference>
<dbReference type="RefSeq" id="WP_390410001.1">
    <property type="nucleotide sequence ID" value="NZ_BAABYW010000002.1"/>
</dbReference>
<evidence type="ECO:0008006" key="8">
    <source>
        <dbReference type="Google" id="ProtNLM"/>
    </source>
</evidence>
<gene>
    <name evidence="6" type="ORF">K040078D81_54350</name>
</gene>
<protein>
    <recommendedName>
        <fullName evidence="8">Beta-galactosidase</fullName>
    </recommendedName>
</protein>
<evidence type="ECO:0000256" key="1">
    <source>
        <dbReference type="ARBA" id="ARBA00007401"/>
    </source>
</evidence>
<proteinExistence type="inferred from homology"/>
<dbReference type="SUPFAM" id="SSF51445">
    <property type="entry name" value="(Trans)glycosidases"/>
    <property type="match status" value="1"/>
</dbReference>
<keyword evidence="7" id="KW-1185">Reference proteome</keyword>
<dbReference type="Proteomes" id="UP001600943">
    <property type="component" value="Unassembled WGS sequence"/>
</dbReference>